<comment type="similarity">
    <text evidence="1">Belongs to the ACBP family.</text>
</comment>
<evidence type="ECO:0000256" key="1">
    <source>
        <dbReference type="ARBA" id="ARBA00005567"/>
    </source>
</evidence>
<keyword evidence="5" id="KW-1185">Reference proteome</keyword>
<dbReference type="InterPro" id="IPR014352">
    <property type="entry name" value="FERM/acyl-CoA-bd_prot_sf"/>
</dbReference>
<feature type="domain" description="ACB" evidence="3">
    <location>
        <begin position="10"/>
        <end position="98"/>
    </location>
</feature>
<comment type="caution">
    <text evidence="4">The sequence shown here is derived from an EMBL/GenBank/DDBJ whole genome shotgun (WGS) entry which is preliminary data.</text>
</comment>
<evidence type="ECO:0000256" key="2">
    <source>
        <dbReference type="ARBA" id="ARBA00023121"/>
    </source>
</evidence>
<dbReference type="InterPro" id="IPR035984">
    <property type="entry name" value="Acyl-CoA-binding_sf"/>
</dbReference>
<gene>
    <name evidence="4" type="ORF">Cpir12675_001066</name>
</gene>
<dbReference type="InterPro" id="IPR000582">
    <property type="entry name" value="Acyl-CoA-binding_protein"/>
</dbReference>
<dbReference type="EMBL" id="JAWDJO010000015">
    <property type="protein sequence ID" value="KAL1900067.1"/>
    <property type="molecule type" value="Genomic_DNA"/>
</dbReference>
<evidence type="ECO:0000313" key="5">
    <source>
        <dbReference type="Proteomes" id="UP001583280"/>
    </source>
</evidence>
<proteinExistence type="inferred from homology"/>
<accession>A0ABR3ZID5</accession>
<evidence type="ECO:0000259" key="3">
    <source>
        <dbReference type="PROSITE" id="PS51228"/>
    </source>
</evidence>
<dbReference type="PANTHER" id="PTHR23310:SF62">
    <property type="entry name" value="ACYL-COA BINDING PROTEIN 1, ISOFORM A"/>
    <property type="match status" value="1"/>
</dbReference>
<sequence length="109" mass="12031">MPAPVATVPLSPEFEKAIVDSKKLTSKPSNEDLLELYGLYKTGTGEKFTDAPTPGMFELKNKAKYNAWEAVHKEGISVETAQSRYVAKVEEMKVTYGYDENKVPETVGA</sequence>
<dbReference type="SUPFAM" id="SSF47027">
    <property type="entry name" value="Acyl-CoA binding protein"/>
    <property type="match status" value="1"/>
</dbReference>
<dbReference type="PRINTS" id="PR00689">
    <property type="entry name" value="ACOABINDINGP"/>
</dbReference>
<evidence type="ECO:0000313" key="4">
    <source>
        <dbReference type="EMBL" id="KAL1900067.1"/>
    </source>
</evidence>
<name>A0ABR3ZID5_9PEZI</name>
<reference evidence="4 5" key="1">
    <citation type="journal article" date="2024" name="IMA Fungus">
        <title>IMA Genome - F19 : A genome assembly and annotation guide to empower mycologists, including annotated draft genome sequences of Ceratocystis pirilliformis, Diaporthe australafricana, Fusarium ophioides, Paecilomyces lecythidis, and Sporothrix stenoceras.</title>
        <authorList>
            <person name="Aylward J."/>
            <person name="Wilson A.M."/>
            <person name="Visagie C.M."/>
            <person name="Spraker J."/>
            <person name="Barnes I."/>
            <person name="Buitendag C."/>
            <person name="Ceriani C."/>
            <person name="Del Mar Angel L."/>
            <person name="du Plessis D."/>
            <person name="Fuchs T."/>
            <person name="Gasser K."/>
            <person name="Kramer D."/>
            <person name="Li W."/>
            <person name="Munsamy K."/>
            <person name="Piso A."/>
            <person name="Price J.L."/>
            <person name="Sonnekus B."/>
            <person name="Thomas C."/>
            <person name="van der Nest A."/>
            <person name="van Dijk A."/>
            <person name="van Heerden A."/>
            <person name="van Vuuren N."/>
            <person name="Yilmaz N."/>
            <person name="Duong T.A."/>
            <person name="van der Merwe N.A."/>
            <person name="Wingfield M.J."/>
            <person name="Wingfield B.D."/>
        </authorList>
    </citation>
    <scope>NUCLEOTIDE SEQUENCE [LARGE SCALE GENOMIC DNA]</scope>
    <source>
        <strain evidence="4 5">CMW 12675</strain>
    </source>
</reference>
<dbReference type="PROSITE" id="PS51228">
    <property type="entry name" value="ACB_2"/>
    <property type="match status" value="1"/>
</dbReference>
<dbReference type="Proteomes" id="UP001583280">
    <property type="component" value="Unassembled WGS sequence"/>
</dbReference>
<keyword evidence="2" id="KW-0446">Lipid-binding</keyword>
<dbReference type="Gene3D" id="1.20.80.10">
    <property type="match status" value="1"/>
</dbReference>
<dbReference type="Pfam" id="PF00887">
    <property type="entry name" value="ACBP"/>
    <property type="match status" value="1"/>
</dbReference>
<organism evidence="4 5">
    <name type="scientific">Ceratocystis pirilliformis</name>
    <dbReference type="NCBI Taxonomy" id="259994"/>
    <lineage>
        <taxon>Eukaryota</taxon>
        <taxon>Fungi</taxon>
        <taxon>Dikarya</taxon>
        <taxon>Ascomycota</taxon>
        <taxon>Pezizomycotina</taxon>
        <taxon>Sordariomycetes</taxon>
        <taxon>Hypocreomycetidae</taxon>
        <taxon>Microascales</taxon>
        <taxon>Ceratocystidaceae</taxon>
        <taxon>Ceratocystis</taxon>
    </lineage>
</organism>
<dbReference type="PANTHER" id="PTHR23310">
    <property type="entry name" value="ACYL-COA-BINDING PROTEIN, ACBP"/>
    <property type="match status" value="1"/>
</dbReference>
<protein>
    <recommendedName>
        <fullName evidence="3">ACB domain-containing protein</fullName>
    </recommendedName>
</protein>